<protein>
    <submittedName>
        <fullName evidence="2">Uncharacterized protein</fullName>
    </submittedName>
</protein>
<organism evidence="2 3">
    <name type="scientific">Nelumbo nucifera</name>
    <name type="common">Sacred lotus</name>
    <dbReference type="NCBI Taxonomy" id="4432"/>
    <lineage>
        <taxon>Eukaryota</taxon>
        <taxon>Viridiplantae</taxon>
        <taxon>Streptophyta</taxon>
        <taxon>Embryophyta</taxon>
        <taxon>Tracheophyta</taxon>
        <taxon>Spermatophyta</taxon>
        <taxon>Magnoliopsida</taxon>
        <taxon>Proteales</taxon>
        <taxon>Nelumbonaceae</taxon>
        <taxon>Nelumbo</taxon>
    </lineage>
</organism>
<accession>A0A822YXG2</accession>
<evidence type="ECO:0000313" key="3">
    <source>
        <dbReference type="Proteomes" id="UP000607653"/>
    </source>
</evidence>
<comment type="caution">
    <text evidence="2">The sequence shown here is derived from an EMBL/GenBank/DDBJ whole genome shotgun (WGS) entry which is preliminary data.</text>
</comment>
<keyword evidence="3" id="KW-1185">Reference proteome</keyword>
<proteinExistence type="predicted"/>
<feature type="compositionally biased region" description="Basic and acidic residues" evidence="1">
    <location>
        <begin position="52"/>
        <end position="62"/>
    </location>
</feature>
<reference evidence="2 3" key="1">
    <citation type="journal article" date="2020" name="Mol. Biol. Evol.">
        <title>Distinct Expression and Methylation Patterns for Genes with Different Fates following a Single Whole-Genome Duplication in Flowering Plants.</title>
        <authorList>
            <person name="Shi T."/>
            <person name="Rahmani R.S."/>
            <person name="Gugger P.F."/>
            <person name="Wang M."/>
            <person name="Li H."/>
            <person name="Zhang Y."/>
            <person name="Li Z."/>
            <person name="Wang Q."/>
            <person name="Van de Peer Y."/>
            <person name="Marchal K."/>
            <person name="Chen J."/>
        </authorList>
    </citation>
    <scope>NUCLEOTIDE SEQUENCE [LARGE SCALE GENOMIC DNA]</scope>
    <source>
        <tissue evidence="2">Leaf</tissue>
    </source>
</reference>
<sequence>MKKTTSDRRCFHRWLSKSVDAVVAGPPSKWVVSPELFLSPSTEEGFGGKRKAPGENHSKISQ</sequence>
<gene>
    <name evidence="2" type="ORF">HUJ06_012779</name>
</gene>
<dbReference type="Proteomes" id="UP000607653">
    <property type="component" value="Unassembled WGS sequence"/>
</dbReference>
<evidence type="ECO:0000313" key="2">
    <source>
        <dbReference type="EMBL" id="DAD33928.1"/>
    </source>
</evidence>
<evidence type="ECO:0000256" key="1">
    <source>
        <dbReference type="SAM" id="MobiDB-lite"/>
    </source>
</evidence>
<dbReference type="EMBL" id="DUZY01000003">
    <property type="protein sequence ID" value="DAD33928.1"/>
    <property type="molecule type" value="Genomic_DNA"/>
</dbReference>
<name>A0A822YXG2_NELNU</name>
<dbReference type="AlphaFoldDB" id="A0A822YXG2"/>
<feature type="region of interest" description="Disordered" evidence="1">
    <location>
        <begin position="39"/>
        <end position="62"/>
    </location>
</feature>